<evidence type="ECO:0000256" key="9">
    <source>
        <dbReference type="ARBA" id="ARBA00023136"/>
    </source>
</evidence>
<dbReference type="Pfam" id="PF07715">
    <property type="entry name" value="Plug"/>
    <property type="match status" value="1"/>
</dbReference>
<evidence type="ECO:0000256" key="1">
    <source>
        <dbReference type="ARBA" id="ARBA00004571"/>
    </source>
</evidence>
<evidence type="ECO:0000313" key="16">
    <source>
        <dbReference type="Proteomes" id="UP000315540"/>
    </source>
</evidence>
<dbReference type="SUPFAM" id="SSF56935">
    <property type="entry name" value="Porins"/>
    <property type="match status" value="1"/>
</dbReference>
<keyword evidence="4" id="KW-0410">Iron transport</keyword>
<evidence type="ECO:0000256" key="11">
    <source>
        <dbReference type="PROSITE-ProRule" id="PRU01360"/>
    </source>
</evidence>
<dbReference type="InterPro" id="IPR000531">
    <property type="entry name" value="Beta-barrel_TonB"/>
</dbReference>
<keyword evidence="5 11" id="KW-0812">Transmembrane</keyword>
<evidence type="ECO:0000313" key="15">
    <source>
        <dbReference type="EMBL" id="TPN85222.1"/>
    </source>
</evidence>
<dbReference type="GO" id="GO:0009279">
    <property type="term" value="C:cell outer membrane"/>
    <property type="evidence" value="ECO:0007669"/>
    <property type="project" value="UniProtKB-SubCell"/>
</dbReference>
<evidence type="ECO:0000256" key="12">
    <source>
        <dbReference type="RuleBase" id="RU003357"/>
    </source>
</evidence>
<keyword evidence="16" id="KW-1185">Reference proteome</keyword>
<gene>
    <name evidence="15" type="ORF">FHK87_14430</name>
</gene>
<dbReference type="Pfam" id="PF00593">
    <property type="entry name" value="TonB_dep_Rec_b-barrel"/>
    <property type="match status" value="1"/>
</dbReference>
<evidence type="ECO:0000256" key="2">
    <source>
        <dbReference type="ARBA" id="ARBA00022448"/>
    </source>
</evidence>
<dbReference type="Gene3D" id="2.60.40.1120">
    <property type="entry name" value="Carboxypeptidase-like, regulatory domain"/>
    <property type="match status" value="1"/>
</dbReference>
<keyword evidence="8 12" id="KW-0798">TonB box</keyword>
<dbReference type="GO" id="GO:0006826">
    <property type="term" value="P:iron ion transport"/>
    <property type="evidence" value="ECO:0007669"/>
    <property type="project" value="UniProtKB-KW"/>
</dbReference>
<evidence type="ECO:0000256" key="10">
    <source>
        <dbReference type="ARBA" id="ARBA00023237"/>
    </source>
</evidence>
<comment type="similarity">
    <text evidence="11 12">Belongs to the TonB-dependent receptor family.</text>
</comment>
<dbReference type="PANTHER" id="PTHR32552">
    <property type="entry name" value="FERRICHROME IRON RECEPTOR-RELATED"/>
    <property type="match status" value="1"/>
</dbReference>
<keyword evidence="6" id="KW-0408">Iron</keyword>
<dbReference type="Gene3D" id="2.40.170.20">
    <property type="entry name" value="TonB-dependent receptor, beta-barrel domain"/>
    <property type="match status" value="1"/>
</dbReference>
<evidence type="ECO:0000259" key="13">
    <source>
        <dbReference type="Pfam" id="PF00593"/>
    </source>
</evidence>
<dbReference type="PROSITE" id="PS52016">
    <property type="entry name" value="TONB_DEPENDENT_REC_3"/>
    <property type="match status" value="1"/>
</dbReference>
<dbReference type="Pfam" id="PF13715">
    <property type="entry name" value="CarbopepD_reg_2"/>
    <property type="match status" value="1"/>
</dbReference>
<evidence type="ECO:0000256" key="8">
    <source>
        <dbReference type="ARBA" id="ARBA00023077"/>
    </source>
</evidence>
<dbReference type="AlphaFoldDB" id="A0A504J9M3"/>
<proteinExistence type="inferred from homology"/>
<evidence type="ECO:0000256" key="4">
    <source>
        <dbReference type="ARBA" id="ARBA00022496"/>
    </source>
</evidence>
<organism evidence="15 16">
    <name type="scientific">Aquimarina algicola</name>
    <dbReference type="NCBI Taxonomy" id="2589995"/>
    <lineage>
        <taxon>Bacteria</taxon>
        <taxon>Pseudomonadati</taxon>
        <taxon>Bacteroidota</taxon>
        <taxon>Flavobacteriia</taxon>
        <taxon>Flavobacteriales</taxon>
        <taxon>Flavobacteriaceae</taxon>
        <taxon>Aquimarina</taxon>
    </lineage>
</organism>
<name>A0A504J9M3_9FLAO</name>
<dbReference type="InterPro" id="IPR036942">
    <property type="entry name" value="Beta-barrel_TonB_sf"/>
</dbReference>
<accession>A0A504J9M3</accession>
<dbReference type="InterPro" id="IPR012910">
    <property type="entry name" value="Plug_dom"/>
</dbReference>
<dbReference type="InterPro" id="IPR039426">
    <property type="entry name" value="TonB-dep_rcpt-like"/>
</dbReference>
<evidence type="ECO:0000259" key="14">
    <source>
        <dbReference type="Pfam" id="PF07715"/>
    </source>
</evidence>
<comment type="subcellular location">
    <subcellularLocation>
        <location evidence="1 11">Cell outer membrane</location>
        <topology evidence="1 11">Multi-pass membrane protein</topology>
    </subcellularLocation>
</comment>
<keyword evidence="3 11" id="KW-1134">Transmembrane beta strand</keyword>
<keyword evidence="15" id="KW-0675">Receptor</keyword>
<evidence type="ECO:0000256" key="3">
    <source>
        <dbReference type="ARBA" id="ARBA00022452"/>
    </source>
</evidence>
<sequence length="805" mass="89702">MKNNFVCIVLFWFTILGYTQTKISGHIIDSKENSIAYATIRVLNSSVITTSDQQGKFTLQKTNKNTIIEVSALGYATKIIKPDTDTITIVLQQSTEKLDEVIVSAQKREETLVNTAIAVTSIDSKKVKATRTWDLSGLTAIIPNYLYQELGVGFQQVQSIRGVQVFSENPAVATYIDDVNNLDILANGFVLTDIERIEVLRGPQGTLFGRNAMGGVVNITTKKPTNTTSGYAELGFGNLNLNRHSVGLKTPIIKNKLFFGFSGIFQDRDGYWRNDASLALVPNTSLDGETIGDERNLYGNLFLKWLATERLNATLNIKAQRDWSNASGFFVSQPNDQIAFEQPDKIYLSRLASHKRNIINTSFVVKYNAPTLALTSISTYQNIGLSFENVDFSDGAFYHSFTESSFGEKLPNQEVWSQEIRVNSTNDSPLQYTAGAYGFTQVAYEPSTNIALQPSTNEVSTVFGLSPDTSTIFTNKGNNHGIAFFGEMSYKITNQFTITAGLRYDYEKRESTFNGFGDRLFSNGITTENQGPITLDGTYDALSPKLALSFAPTEHSNLYISYNRGFRAGGINAQRLPEGVNETFDPEYSNNYEIGYKINTLENKLRIGAAIFYIDWTDLQFFNQIALGTFARENVGDATSMGIEIEASAIPIKRLQIDASFGLTNTEYKDFILNRDRVVSFDPVIIEENREDISGNDLSNTPSHTLFLGAQYTIPIHKKTNATLRGEFRNIGKYYTDIQNTLEQPNYSLLNAKATFDFGKYSVAFWGQNLADEVYLSYGNADTSFGRNVRTGIPMTYGTSFSIKF</sequence>
<evidence type="ECO:0000256" key="5">
    <source>
        <dbReference type="ARBA" id="ARBA00022692"/>
    </source>
</evidence>
<keyword evidence="7" id="KW-0406">Ion transport</keyword>
<keyword evidence="2 11" id="KW-0813">Transport</keyword>
<comment type="caution">
    <text evidence="15">The sequence shown here is derived from an EMBL/GenBank/DDBJ whole genome shotgun (WGS) entry which is preliminary data.</text>
</comment>
<dbReference type="OrthoDB" id="9775095at2"/>
<keyword evidence="9 11" id="KW-0472">Membrane</keyword>
<dbReference type="EMBL" id="VFWZ01000004">
    <property type="protein sequence ID" value="TPN85222.1"/>
    <property type="molecule type" value="Genomic_DNA"/>
</dbReference>
<protein>
    <submittedName>
        <fullName evidence="15">TonB-dependent receptor</fullName>
    </submittedName>
</protein>
<evidence type="ECO:0000256" key="7">
    <source>
        <dbReference type="ARBA" id="ARBA00023065"/>
    </source>
</evidence>
<dbReference type="InterPro" id="IPR008969">
    <property type="entry name" value="CarboxyPept-like_regulatory"/>
</dbReference>
<feature type="domain" description="TonB-dependent receptor-like beta-barrel" evidence="13">
    <location>
        <begin position="356"/>
        <end position="770"/>
    </location>
</feature>
<reference evidence="15 16" key="1">
    <citation type="submission" date="2019-06" db="EMBL/GenBank/DDBJ databases">
        <authorList>
            <person name="Meng X."/>
        </authorList>
    </citation>
    <scope>NUCLEOTIDE SEQUENCE [LARGE SCALE GENOMIC DNA]</scope>
    <source>
        <strain evidence="15 16">M625</strain>
    </source>
</reference>
<feature type="domain" description="TonB-dependent receptor plug" evidence="14">
    <location>
        <begin position="113"/>
        <end position="216"/>
    </location>
</feature>
<evidence type="ECO:0000256" key="6">
    <source>
        <dbReference type="ARBA" id="ARBA00023004"/>
    </source>
</evidence>
<dbReference type="SUPFAM" id="SSF49464">
    <property type="entry name" value="Carboxypeptidase regulatory domain-like"/>
    <property type="match status" value="1"/>
</dbReference>
<dbReference type="RefSeq" id="WP_140594275.1">
    <property type="nucleotide sequence ID" value="NZ_VFWZ01000004.1"/>
</dbReference>
<dbReference type="PANTHER" id="PTHR32552:SF81">
    <property type="entry name" value="TONB-DEPENDENT OUTER MEMBRANE RECEPTOR"/>
    <property type="match status" value="1"/>
</dbReference>
<dbReference type="Proteomes" id="UP000315540">
    <property type="component" value="Unassembled WGS sequence"/>
</dbReference>
<keyword evidence="10 11" id="KW-0998">Cell outer membrane</keyword>